<evidence type="ECO:0000313" key="6">
    <source>
        <dbReference type="Proteomes" id="UP000295606"/>
    </source>
</evidence>
<dbReference type="SUPFAM" id="SSF47729">
    <property type="entry name" value="IHF-like DNA-binding proteins"/>
    <property type="match status" value="1"/>
</dbReference>
<keyword evidence="2 5" id="KW-0238">DNA-binding</keyword>
<evidence type="ECO:0000256" key="3">
    <source>
        <dbReference type="RuleBase" id="RU003939"/>
    </source>
</evidence>
<organism evidence="5 6">
    <name type="scientific">Paraburkholderia guartelaensis</name>
    <dbReference type="NCBI Taxonomy" id="2546446"/>
    <lineage>
        <taxon>Bacteria</taxon>
        <taxon>Pseudomonadati</taxon>
        <taxon>Pseudomonadota</taxon>
        <taxon>Betaproteobacteria</taxon>
        <taxon>Burkholderiales</taxon>
        <taxon>Burkholderiaceae</taxon>
        <taxon>Paraburkholderia</taxon>
    </lineage>
</organism>
<evidence type="ECO:0000256" key="1">
    <source>
        <dbReference type="ARBA" id="ARBA00010529"/>
    </source>
</evidence>
<feature type="region of interest" description="Disordered" evidence="4">
    <location>
        <begin position="1"/>
        <end position="36"/>
    </location>
</feature>
<dbReference type="InterPro" id="IPR000119">
    <property type="entry name" value="Hist_DNA-bd"/>
</dbReference>
<proteinExistence type="inferred from homology"/>
<dbReference type="Pfam" id="PF00216">
    <property type="entry name" value="Bac_DNA_binding"/>
    <property type="match status" value="1"/>
</dbReference>
<name>A0A4R5L0F3_9BURK</name>
<gene>
    <name evidence="5" type="ORF">E1N52_42570</name>
</gene>
<dbReference type="AlphaFoldDB" id="A0A4R5L0F3"/>
<dbReference type="Gene3D" id="4.10.520.10">
    <property type="entry name" value="IHF-like DNA-binding proteins"/>
    <property type="match status" value="1"/>
</dbReference>
<dbReference type="GO" id="GO:0030527">
    <property type="term" value="F:structural constituent of chromatin"/>
    <property type="evidence" value="ECO:0007669"/>
    <property type="project" value="InterPro"/>
</dbReference>
<accession>A0A4R5L0F3</accession>
<dbReference type="RefSeq" id="WP_133191041.1">
    <property type="nucleotide sequence ID" value="NZ_SMOD01000095.1"/>
</dbReference>
<dbReference type="CDD" id="cd13834">
    <property type="entry name" value="HU_like"/>
    <property type="match status" value="1"/>
</dbReference>
<evidence type="ECO:0000313" key="5">
    <source>
        <dbReference type="EMBL" id="TDG01913.1"/>
    </source>
</evidence>
<dbReference type="OrthoDB" id="331625at2"/>
<comment type="caution">
    <text evidence="5">The sequence shown here is derived from an EMBL/GenBank/DDBJ whole genome shotgun (WGS) entry which is preliminary data.</text>
</comment>
<dbReference type="SMART" id="SM00411">
    <property type="entry name" value="BHL"/>
    <property type="match status" value="1"/>
</dbReference>
<dbReference type="Proteomes" id="UP000295606">
    <property type="component" value="Unassembled WGS sequence"/>
</dbReference>
<dbReference type="EMBL" id="SMOD01000095">
    <property type="protein sequence ID" value="TDG01913.1"/>
    <property type="molecule type" value="Genomic_DNA"/>
</dbReference>
<sequence length="144" mass="14755">MAKTASKAAEKPAAKKAAAPATKGSAAKAANGTAKKVVAGAPVKDKFTKASLATHVAAAANVEPKAAKAVLAALEDTILGAVHKKGAGEFTLSGILKINVQQVAAKKRRFGKDPFTGEERWFDAKPATVRIKARALKKLKDAAA</sequence>
<comment type="similarity">
    <text evidence="1 3">Belongs to the bacterial histone-like protein family.</text>
</comment>
<evidence type="ECO:0000256" key="4">
    <source>
        <dbReference type="SAM" id="MobiDB-lite"/>
    </source>
</evidence>
<reference evidence="5 6" key="1">
    <citation type="submission" date="2019-03" db="EMBL/GenBank/DDBJ databases">
        <title>Paraburkholderia sp. isolated from native Mimosa gymnas in Guartela State Park, Brazil.</title>
        <authorList>
            <person name="Paulitsch F."/>
            <person name="Hungria M."/>
            <person name="Delamuta J.R.M."/>
            <person name="Ribeiro R.A."/>
            <person name="Dall'Agnol R."/>
            <person name="Silva J.S.B."/>
        </authorList>
    </citation>
    <scope>NUCLEOTIDE SEQUENCE [LARGE SCALE GENOMIC DNA]</scope>
    <source>
        <strain evidence="5 6">CNPSo 3008</strain>
    </source>
</reference>
<feature type="compositionally biased region" description="Low complexity" evidence="4">
    <location>
        <begin position="15"/>
        <end position="36"/>
    </location>
</feature>
<dbReference type="GO" id="GO:0003677">
    <property type="term" value="F:DNA binding"/>
    <property type="evidence" value="ECO:0007669"/>
    <property type="project" value="UniProtKB-KW"/>
</dbReference>
<dbReference type="InterPro" id="IPR010992">
    <property type="entry name" value="IHF-like_DNA-bd_dom_sf"/>
</dbReference>
<protein>
    <submittedName>
        <fullName evidence="5">DNA-binding protein</fullName>
    </submittedName>
</protein>
<evidence type="ECO:0000256" key="2">
    <source>
        <dbReference type="ARBA" id="ARBA00023125"/>
    </source>
</evidence>